<evidence type="ECO:0000259" key="12">
    <source>
        <dbReference type="PROSITE" id="PS50112"/>
    </source>
</evidence>
<protein>
    <submittedName>
        <fullName evidence="14">Diguanylate cyclase</fullName>
    </submittedName>
</protein>
<dbReference type="InterPro" id="IPR029787">
    <property type="entry name" value="Nucleotide_cyclase"/>
</dbReference>
<dbReference type="GO" id="GO:0016301">
    <property type="term" value="F:kinase activity"/>
    <property type="evidence" value="ECO:0007669"/>
    <property type="project" value="UniProtKB-KW"/>
</dbReference>
<keyword evidence="15" id="KW-1185">Reference proteome</keyword>
<evidence type="ECO:0000256" key="3">
    <source>
        <dbReference type="ARBA" id="ARBA00022679"/>
    </source>
</evidence>
<evidence type="ECO:0000259" key="13">
    <source>
        <dbReference type="PROSITE" id="PS50887"/>
    </source>
</evidence>
<dbReference type="InterPro" id="IPR000160">
    <property type="entry name" value="GGDEF_dom"/>
</dbReference>
<keyword evidence="6" id="KW-0418">Kinase</keyword>
<feature type="domain" description="PAS" evidence="12">
    <location>
        <begin position="169"/>
        <end position="226"/>
    </location>
</feature>
<keyword evidence="9" id="KW-0902">Two-component regulatory system</keyword>
<dbReference type="InterPro" id="IPR035965">
    <property type="entry name" value="PAS-like_dom_sf"/>
</dbReference>
<reference evidence="14 15" key="1">
    <citation type="submission" date="2019-09" db="EMBL/GenBank/DDBJ databases">
        <title>Genome sequence of Roseospira marina, one of the more divergent members of the non-sulfur purple photosynthetic bacterial family, the Rhodospirillaceae.</title>
        <authorList>
            <person name="Meyer T."/>
            <person name="Kyndt J."/>
        </authorList>
    </citation>
    <scope>NUCLEOTIDE SEQUENCE [LARGE SCALE GENOMIC DNA]</scope>
    <source>
        <strain evidence="14 15">DSM 15113</strain>
    </source>
</reference>
<dbReference type="SUPFAM" id="SSF55073">
    <property type="entry name" value="Nucleotide cyclase"/>
    <property type="match status" value="1"/>
</dbReference>
<dbReference type="RefSeq" id="WP_150063338.1">
    <property type="nucleotide sequence ID" value="NZ_JACIGJ010000014.1"/>
</dbReference>
<evidence type="ECO:0000256" key="11">
    <source>
        <dbReference type="SAM" id="Phobius"/>
    </source>
</evidence>
<comment type="subcellular location">
    <subcellularLocation>
        <location evidence="1">Membrane</location>
        <topology evidence="1">Multi-pass membrane protein</topology>
    </subcellularLocation>
</comment>
<dbReference type="InterPro" id="IPR052163">
    <property type="entry name" value="DGC-Regulatory_Protein"/>
</dbReference>
<evidence type="ECO:0000256" key="9">
    <source>
        <dbReference type="ARBA" id="ARBA00023012"/>
    </source>
</evidence>
<evidence type="ECO:0000256" key="4">
    <source>
        <dbReference type="ARBA" id="ARBA00022692"/>
    </source>
</evidence>
<keyword evidence="3" id="KW-0808">Transferase</keyword>
<proteinExistence type="predicted"/>
<dbReference type="SMART" id="SM00267">
    <property type="entry name" value="GGDEF"/>
    <property type="match status" value="1"/>
</dbReference>
<dbReference type="PROSITE" id="PS50887">
    <property type="entry name" value="GGDEF"/>
    <property type="match status" value="1"/>
</dbReference>
<dbReference type="PANTHER" id="PTHR46663">
    <property type="entry name" value="DIGUANYLATE CYCLASE DGCT-RELATED"/>
    <property type="match status" value="1"/>
</dbReference>
<dbReference type="SUPFAM" id="SSF55785">
    <property type="entry name" value="PYP-like sensor domain (PAS domain)"/>
    <property type="match status" value="1"/>
</dbReference>
<gene>
    <name evidence="14" type="ORF">F1188_15425</name>
</gene>
<dbReference type="AlphaFoldDB" id="A0A5M6I8L4"/>
<feature type="transmembrane region" description="Helical" evidence="11">
    <location>
        <begin position="133"/>
        <end position="153"/>
    </location>
</feature>
<sequence length="477" mass="52393">MLKGVKSVIVAFPDDGGHIKTSDRASPMSHTRQKQPPLSSAFLKLVQAHARSGRGRLFTYLFVVALMGLALVIRLAIAPIDGGIQYITFFPSVAIAAVIGGFGAGMFAACIGIVMASYLFWPPYMSWALHLERGMLLSNAVFFIDALLVCTSIEAMHRFYRRFQGAEEELRSAAAVYEHASEGIMVTDPATRILTVNPAFTRMTGFSAEELIGETPAILQSDMHSDMFYYDITNTLFEKGAWQGQIWNRRKNGEAYLQWTTINKASDPFGDSVRYVAVCRDITDSHSNEEKIRYLAFYDALTNLPNRLILEERLERAIGRARRDNSRVAVLFIGLDRFRTVNETLGHAVGDRLLQDIARRIRHHIGVDDTAVRLSGDVFVVLTEGVAANEREPGRPADLITAIAQPLSLKGQTAQVTASIGVAVFPDDATNLETLFQHAEAAMFTAKRAGGATIRHAVPLDHGAAPPSEKEPSKANG</sequence>
<dbReference type="InterPro" id="IPR043128">
    <property type="entry name" value="Rev_trsase/Diguanyl_cyclase"/>
</dbReference>
<dbReference type="PROSITE" id="PS50112">
    <property type="entry name" value="PAS"/>
    <property type="match status" value="1"/>
</dbReference>
<evidence type="ECO:0000256" key="2">
    <source>
        <dbReference type="ARBA" id="ARBA00022553"/>
    </source>
</evidence>
<keyword evidence="5" id="KW-0547">Nucleotide-binding</keyword>
<dbReference type="OrthoDB" id="9812260at2"/>
<dbReference type="CDD" id="cd00130">
    <property type="entry name" value="PAS"/>
    <property type="match status" value="1"/>
</dbReference>
<dbReference type="NCBIfam" id="TIGR00254">
    <property type="entry name" value="GGDEF"/>
    <property type="match status" value="1"/>
</dbReference>
<dbReference type="Pfam" id="PF00990">
    <property type="entry name" value="GGDEF"/>
    <property type="match status" value="1"/>
</dbReference>
<evidence type="ECO:0000256" key="1">
    <source>
        <dbReference type="ARBA" id="ARBA00004141"/>
    </source>
</evidence>
<keyword evidence="2" id="KW-0597">Phosphoprotein</keyword>
<dbReference type="InterPro" id="IPR000014">
    <property type="entry name" value="PAS"/>
</dbReference>
<dbReference type="Proteomes" id="UP000324065">
    <property type="component" value="Unassembled WGS sequence"/>
</dbReference>
<dbReference type="PANTHER" id="PTHR46663:SF3">
    <property type="entry name" value="SLL0267 PROTEIN"/>
    <property type="match status" value="1"/>
</dbReference>
<evidence type="ECO:0000313" key="14">
    <source>
        <dbReference type="EMBL" id="KAA5604600.1"/>
    </source>
</evidence>
<dbReference type="Gene3D" id="1.20.120.620">
    <property type="entry name" value="Backbone structure of the membrane domain of e. Coli histidine kinase receptor kdpd"/>
    <property type="match status" value="1"/>
</dbReference>
<dbReference type="Pfam" id="PF13426">
    <property type="entry name" value="PAS_9"/>
    <property type="match status" value="1"/>
</dbReference>
<dbReference type="GO" id="GO:0005524">
    <property type="term" value="F:ATP binding"/>
    <property type="evidence" value="ECO:0007669"/>
    <property type="project" value="UniProtKB-KW"/>
</dbReference>
<accession>A0A5M6I8L4</accession>
<dbReference type="GO" id="GO:0000160">
    <property type="term" value="P:phosphorelay signal transduction system"/>
    <property type="evidence" value="ECO:0007669"/>
    <property type="project" value="UniProtKB-KW"/>
</dbReference>
<comment type="caution">
    <text evidence="14">The sequence shown here is derived from an EMBL/GenBank/DDBJ whole genome shotgun (WGS) entry which is preliminary data.</text>
</comment>
<dbReference type="InterPro" id="IPR025201">
    <property type="entry name" value="KdpD_TM"/>
</dbReference>
<evidence type="ECO:0000256" key="8">
    <source>
        <dbReference type="ARBA" id="ARBA00022989"/>
    </source>
</evidence>
<evidence type="ECO:0000256" key="7">
    <source>
        <dbReference type="ARBA" id="ARBA00022840"/>
    </source>
</evidence>
<evidence type="ECO:0000256" key="6">
    <source>
        <dbReference type="ARBA" id="ARBA00022777"/>
    </source>
</evidence>
<dbReference type="CDD" id="cd01949">
    <property type="entry name" value="GGDEF"/>
    <property type="match status" value="1"/>
</dbReference>
<keyword evidence="10 11" id="KW-0472">Membrane</keyword>
<dbReference type="InterPro" id="IPR038318">
    <property type="entry name" value="KdpD_sf"/>
</dbReference>
<dbReference type="EMBL" id="VWPJ01000016">
    <property type="protein sequence ID" value="KAA5604600.1"/>
    <property type="molecule type" value="Genomic_DNA"/>
</dbReference>
<dbReference type="Gene3D" id="3.30.70.270">
    <property type="match status" value="1"/>
</dbReference>
<dbReference type="NCBIfam" id="TIGR00229">
    <property type="entry name" value="sensory_box"/>
    <property type="match status" value="1"/>
</dbReference>
<keyword evidence="8 11" id="KW-1133">Transmembrane helix</keyword>
<keyword evidence="7" id="KW-0067">ATP-binding</keyword>
<organism evidence="14 15">
    <name type="scientific">Roseospira marina</name>
    <dbReference type="NCBI Taxonomy" id="140057"/>
    <lineage>
        <taxon>Bacteria</taxon>
        <taxon>Pseudomonadati</taxon>
        <taxon>Pseudomonadota</taxon>
        <taxon>Alphaproteobacteria</taxon>
        <taxon>Rhodospirillales</taxon>
        <taxon>Rhodospirillaceae</taxon>
        <taxon>Roseospira</taxon>
    </lineage>
</organism>
<evidence type="ECO:0000313" key="15">
    <source>
        <dbReference type="Proteomes" id="UP000324065"/>
    </source>
</evidence>
<feature type="transmembrane region" description="Helical" evidence="11">
    <location>
        <begin position="89"/>
        <end position="121"/>
    </location>
</feature>
<keyword evidence="4 11" id="KW-0812">Transmembrane</keyword>
<name>A0A5M6I8L4_9PROT</name>
<feature type="transmembrane region" description="Helical" evidence="11">
    <location>
        <begin position="57"/>
        <end position="77"/>
    </location>
</feature>
<feature type="domain" description="GGDEF" evidence="13">
    <location>
        <begin position="326"/>
        <end position="459"/>
    </location>
</feature>
<dbReference type="SMART" id="SM00091">
    <property type="entry name" value="PAS"/>
    <property type="match status" value="1"/>
</dbReference>
<dbReference type="Pfam" id="PF13493">
    <property type="entry name" value="DUF4118"/>
    <property type="match status" value="1"/>
</dbReference>
<dbReference type="GO" id="GO:0016020">
    <property type="term" value="C:membrane"/>
    <property type="evidence" value="ECO:0007669"/>
    <property type="project" value="UniProtKB-SubCell"/>
</dbReference>
<dbReference type="Gene3D" id="3.30.450.20">
    <property type="entry name" value="PAS domain"/>
    <property type="match status" value="1"/>
</dbReference>
<evidence type="ECO:0000256" key="5">
    <source>
        <dbReference type="ARBA" id="ARBA00022741"/>
    </source>
</evidence>
<evidence type="ECO:0000256" key="10">
    <source>
        <dbReference type="ARBA" id="ARBA00023136"/>
    </source>
</evidence>